<accession>A0A8J6P4U3</accession>
<evidence type="ECO:0000259" key="3">
    <source>
        <dbReference type="Pfam" id="PF07728"/>
    </source>
</evidence>
<dbReference type="GO" id="GO:0000027">
    <property type="term" value="P:ribosomal large subunit assembly"/>
    <property type="evidence" value="ECO:0007669"/>
    <property type="project" value="TreeGrafter"/>
</dbReference>
<keyword evidence="2" id="KW-0067">ATP-binding</keyword>
<dbReference type="Gene3D" id="3.40.50.300">
    <property type="entry name" value="P-loop containing nucleotide triphosphate hydrolases"/>
    <property type="match status" value="1"/>
</dbReference>
<dbReference type="AlphaFoldDB" id="A0A8J6P4U3"/>
<dbReference type="GO" id="GO:0016887">
    <property type="term" value="F:ATP hydrolysis activity"/>
    <property type="evidence" value="ECO:0007669"/>
    <property type="project" value="InterPro"/>
</dbReference>
<protein>
    <submittedName>
        <fullName evidence="4">AAA family ATPase</fullName>
    </submittedName>
</protein>
<dbReference type="RefSeq" id="WP_187536611.1">
    <property type="nucleotide sequence ID" value="NZ_JACRTL010000005.1"/>
</dbReference>
<comment type="caution">
    <text evidence="4">The sequence shown here is derived from an EMBL/GenBank/DDBJ whole genome shotgun (WGS) entry which is preliminary data.</text>
</comment>
<dbReference type="PANTHER" id="PTHR48103:SF2">
    <property type="entry name" value="MIDASIN"/>
    <property type="match status" value="1"/>
</dbReference>
<dbReference type="Proteomes" id="UP000632659">
    <property type="component" value="Unassembled WGS sequence"/>
</dbReference>
<evidence type="ECO:0000313" key="4">
    <source>
        <dbReference type="EMBL" id="MBC8611388.1"/>
    </source>
</evidence>
<dbReference type="InterPro" id="IPR011704">
    <property type="entry name" value="ATPase_dyneun-rel_AAA"/>
</dbReference>
<name>A0A8J6P4U3_9FIRM</name>
<evidence type="ECO:0000256" key="1">
    <source>
        <dbReference type="ARBA" id="ARBA00022741"/>
    </source>
</evidence>
<keyword evidence="1" id="KW-0547">Nucleotide-binding</keyword>
<proteinExistence type="predicted"/>
<gene>
    <name evidence="4" type="ORF">H8702_09775</name>
</gene>
<evidence type="ECO:0000256" key="2">
    <source>
        <dbReference type="ARBA" id="ARBA00022840"/>
    </source>
</evidence>
<evidence type="ECO:0000313" key="5">
    <source>
        <dbReference type="Proteomes" id="UP000632659"/>
    </source>
</evidence>
<dbReference type="GO" id="GO:0005524">
    <property type="term" value="F:ATP binding"/>
    <property type="evidence" value="ECO:0007669"/>
    <property type="project" value="UniProtKB-KW"/>
</dbReference>
<feature type="domain" description="ATPase dynein-related AAA" evidence="3">
    <location>
        <begin position="360"/>
        <end position="465"/>
    </location>
</feature>
<dbReference type="PANTHER" id="PTHR48103">
    <property type="entry name" value="MIDASIN-RELATED"/>
    <property type="match status" value="1"/>
</dbReference>
<keyword evidence="5" id="KW-1185">Reference proteome</keyword>
<reference evidence="4" key="1">
    <citation type="submission" date="2020-08" db="EMBL/GenBank/DDBJ databases">
        <title>Genome public.</title>
        <authorList>
            <person name="Liu C."/>
            <person name="Sun Q."/>
        </authorList>
    </citation>
    <scope>NUCLEOTIDE SEQUENCE</scope>
    <source>
        <strain evidence="4">NSJ-15</strain>
    </source>
</reference>
<dbReference type="EMBL" id="JACRTL010000005">
    <property type="protein sequence ID" value="MBC8611388.1"/>
    <property type="molecule type" value="Genomic_DNA"/>
</dbReference>
<dbReference type="Pfam" id="PF07728">
    <property type="entry name" value="AAA_5"/>
    <property type="match status" value="1"/>
</dbReference>
<dbReference type="GO" id="GO:0030687">
    <property type="term" value="C:preribosome, large subunit precursor"/>
    <property type="evidence" value="ECO:0007669"/>
    <property type="project" value="TreeGrafter"/>
</dbReference>
<dbReference type="InterPro" id="IPR027417">
    <property type="entry name" value="P-loop_NTPase"/>
</dbReference>
<dbReference type="SUPFAM" id="SSF52540">
    <property type="entry name" value="P-loop containing nucleoside triphosphate hydrolases"/>
    <property type="match status" value="1"/>
</dbReference>
<sequence>MGKTLIYSKWTWECELPEPFDDDSVNKRRKDVFSQYNYTKSPVATLHGPTLRGIFAYMDIETGRKKGGIGTLGNRTVVEYHANSGEIQIALYDPDSGGIRITCFKPPYNAASAYTLSSGSRTGTAVFLAVMETALKESEFQKQYQELKEWRRQGESLSHSKIESAWILCDNFYRRIMEEKILFDAPYPGVFDMIAQSEISDGTIIPDRILHGRFEMLKPVFRPVKHSDFVDRYFFSQRTFSGQEKDLIPRLPDWYVIPEQAVEICRHIKETTGTQNPMRNFLMRGPAGTGKTEGAKAVAAGLGLPYLSLTCSANTEIYDLLGQIIPEVNNNKVPELPDFQDIQMDPATAYFKMTGSYDENITEEEVFRELVKCMQQKNGAQSFRYVDTPLVQAMRHGYLVELQEPAIISNPGVLVGLNSLLDRCSCVTLPTGEVVARHPDTVVVVTTNSDYEGCKNLNQSVISRMDLVFDVEQPNIETVVERICGLTGCTEKKTVFEMAKTAEMIQSQCHDLMILDGCCGMRELIAWVQSYMVSHDLEKSARFTVLSAVSSDAENRKAIYDTCFAPQLVSLLGE</sequence>
<organism evidence="4 5">
    <name type="scientific">Massiliimalia timonensis</name>
    <dbReference type="NCBI Taxonomy" id="1987501"/>
    <lineage>
        <taxon>Bacteria</taxon>
        <taxon>Bacillati</taxon>
        <taxon>Bacillota</taxon>
        <taxon>Clostridia</taxon>
        <taxon>Eubacteriales</taxon>
        <taxon>Oscillospiraceae</taxon>
        <taxon>Massiliimalia</taxon>
    </lineage>
</organism>